<gene>
    <name evidence="5 9" type="primary">tsf</name>
    <name evidence="9" type="ORF">KJ970_06355</name>
</gene>
<dbReference type="PANTHER" id="PTHR11741">
    <property type="entry name" value="ELONGATION FACTOR TS"/>
    <property type="match status" value="1"/>
</dbReference>
<comment type="subcellular location">
    <subcellularLocation>
        <location evidence="5 7">Cytoplasm</location>
    </subcellularLocation>
</comment>
<dbReference type="PROSITE" id="PS01127">
    <property type="entry name" value="EF_TS_2"/>
    <property type="match status" value="1"/>
</dbReference>
<comment type="function">
    <text evidence="5 6">Associates with the EF-Tu.GDP complex and induces the exchange of GDP to GTP. It remains bound to the aminoacyl-tRNA.EF-Tu.GTP complex up to the GTP hydrolysis stage on the ribosome.</text>
</comment>
<keyword evidence="3 5" id="KW-0251">Elongation factor</keyword>
<dbReference type="GO" id="GO:0003746">
    <property type="term" value="F:translation elongation factor activity"/>
    <property type="evidence" value="ECO:0007669"/>
    <property type="project" value="UniProtKB-UniRule"/>
</dbReference>
<dbReference type="PANTHER" id="PTHR11741:SF0">
    <property type="entry name" value="ELONGATION FACTOR TS, MITOCHONDRIAL"/>
    <property type="match status" value="1"/>
</dbReference>
<dbReference type="Proteomes" id="UP000777784">
    <property type="component" value="Unassembled WGS sequence"/>
</dbReference>
<evidence type="ECO:0000256" key="5">
    <source>
        <dbReference type="HAMAP-Rule" id="MF_00050"/>
    </source>
</evidence>
<dbReference type="Gene3D" id="1.10.286.20">
    <property type="match status" value="1"/>
</dbReference>
<evidence type="ECO:0000313" key="9">
    <source>
        <dbReference type="EMBL" id="MBU2690533.1"/>
    </source>
</evidence>
<dbReference type="FunFam" id="1.10.8.10:FF:000001">
    <property type="entry name" value="Elongation factor Ts"/>
    <property type="match status" value="1"/>
</dbReference>
<protein>
    <recommendedName>
        <fullName evidence="2 5">Elongation factor Ts</fullName>
        <shortName evidence="5">EF-Ts</shortName>
    </recommendedName>
</protein>
<dbReference type="SUPFAM" id="SSF54713">
    <property type="entry name" value="Elongation factor Ts (EF-Ts), dimerisation domain"/>
    <property type="match status" value="1"/>
</dbReference>
<dbReference type="Gene3D" id="3.30.479.20">
    <property type="entry name" value="Elongation factor Ts, dimerisation domain"/>
    <property type="match status" value="1"/>
</dbReference>
<evidence type="ECO:0000256" key="4">
    <source>
        <dbReference type="ARBA" id="ARBA00022917"/>
    </source>
</evidence>
<name>A0A948WC28_UNCEI</name>
<organism evidence="9 10">
    <name type="scientific">Eiseniibacteriota bacterium</name>
    <dbReference type="NCBI Taxonomy" id="2212470"/>
    <lineage>
        <taxon>Bacteria</taxon>
        <taxon>Candidatus Eiseniibacteriota</taxon>
    </lineage>
</organism>
<dbReference type="InterPro" id="IPR018101">
    <property type="entry name" value="Transl_elong_Ts_CS"/>
</dbReference>
<dbReference type="Gene3D" id="1.10.8.10">
    <property type="entry name" value="DNA helicase RuvA subunit, C-terminal domain"/>
    <property type="match status" value="1"/>
</dbReference>
<dbReference type="InterPro" id="IPR009060">
    <property type="entry name" value="UBA-like_sf"/>
</dbReference>
<proteinExistence type="inferred from homology"/>
<comment type="caution">
    <text evidence="9">The sequence shown here is derived from an EMBL/GenBank/DDBJ whole genome shotgun (WGS) entry which is preliminary data.</text>
</comment>
<accession>A0A948WC28</accession>
<evidence type="ECO:0000259" key="8">
    <source>
        <dbReference type="Pfam" id="PF00889"/>
    </source>
</evidence>
<dbReference type="InterPro" id="IPR014039">
    <property type="entry name" value="Transl_elong_EFTs/EF1B_dimer"/>
</dbReference>
<evidence type="ECO:0000256" key="3">
    <source>
        <dbReference type="ARBA" id="ARBA00022768"/>
    </source>
</evidence>
<keyword evidence="4 5" id="KW-0648">Protein biosynthesis</keyword>
<comment type="similarity">
    <text evidence="1 5 6">Belongs to the EF-Ts family.</text>
</comment>
<dbReference type="CDD" id="cd14275">
    <property type="entry name" value="UBA_EF-Ts"/>
    <property type="match status" value="1"/>
</dbReference>
<feature type="domain" description="Translation elongation factor EFTs/EF1B dimerisation" evidence="8">
    <location>
        <begin position="13"/>
        <end position="197"/>
    </location>
</feature>
<keyword evidence="5" id="KW-0963">Cytoplasm</keyword>
<evidence type="ECO:0000256" key="1">
    <source>
        <dbReference type="ARBA" id="ARBA00005532"/>
    </source>
</evidence>
<dbReference type="EMBL" id="JAHJDP010000032">
    <property type="protein sequence ID" value="MBU2690533.1"/>
    <property type="molecule type" value="Genomic_DNA"/>
</dbReference>
<dbReference type="AlphaFoldDB" id="A0A948WC28"/>
<feature type="region of interest" description="Involved in Mg(2+) ion dislocation from EF-Tu" evidence="5">
    <location>
        <begin position="81"/>
        <end position="84"/>
    </location>
</feature>
<dbReference type="Pfam" id="PF00889">
    <property type="entry name" value="EF_TS"/>
    <property type="match status" value="1"/>
</dbReference>
<dbReference type="PROSITE" id="PS01126">
    <property type="entry name" value="EF_TS_1"/>
    <property type="match status" value="1"/>
</dbReference>
<sequence length="197" mass="22383">MTITAEQVRMLREMTGAGMMECKKALQKVDGDIEKAKEELRVQGLVLADKKTGRSTNQGLVYAYIHPGDQVGVLVEINCETDFVARTDDFKNFCKEIAMHIAAAHPIAISREDIPPEIVAKEREIYREQAKESGKPEKIWDKMIDGRMEKYYREACLLEQGHIRNPEITINDLLKALIAKLGENTVIHQFAHFRVGE</sequence>
<dbReference type="InterPro" id="IPR036402">
    <property type="entry name" value="EF-Ts_dimer_sf"/>
</dbReference>
<reference evidence="9" key="1">
    <citation type="submission" date="2021-05" db="EMBL/GenBank/DDBJ databases">
        <title>Energy efficiency and biological interactions define the core microbiome of deep oligotrophic groundwater.</title>
        <authorList>
            <person name="Mehrshad M."/>
            <person name="Lopez-Fernandez M."/>
            <person name="Bell E."/>
            <person name="Bernier-Latmani R."/>
            <person name="Bertilsson S."/>
            <person name="Dopson M."/>
        </authorList>
    </citation>
    <scope>NUCLEOTIDE SEQUENCE</scope>
    <source>
        <strain evidence="9">Modern_marine.mb.64</strain>
    </source>
</reference>
<dbReference type="InterPro" id="IPR001816">
    <property type="entry name" value="Transl_elong_EFTs/EF1B"/>
</dbReference>
<evidence type="ECO:0000256" key="6">
    <source>
        <dbReference type="RuleBase" id="RU000642"/>
    </source>
</evidence>
<dbReference type="NCBIfam" id="TIGR00116">
    <property type="entry name" value="tsf"/>
    <property type="match status" value="1"/>
</dbReference>
<evidence type="ECO:0000256" key="2">
    <source>
        <dbReference type="ARBA" id="ARBA00016956"/>
    </source>
</evidence>
<dbReference type="GO" id="GO:0005737">
    <property type="term" value="C:cytoplasm"/>
    <property type="evidence" value="ECO:0007669"/>
    <property type="project" value="UniProtKB-SubCell"/>
</dbReference>
<dbReference type="HAMAP" id="MF_00050">
    <property type="entry name" value="EF_Ts"/>
    <property type="match status" value="1"/>
</dbReference>
<evidence type="ECO:0000256" key="7">
    <source>
        <dbReference type="RuleBase" id="RU000643"/>
    </source>
</evidence>
<dbReference type="SUPFAM" id="SSF46934">
    <property type="entry name" value="UBA-like"/>
    <property type="match status" value="1"/>
</dbReference>
<dbReference type="FunFam" id="1.10.286.20:FF:000001">
    <property type="entry name" value="Elongation factor Ts"/>
    <property type="match status" value="1"/>
</dbReference>
<evidence type="ECO:0000313" key="10">
    <source>
        <dbReference type="Proteomes" id="UP000777784"/>
    </source>
</evidence>